<evidence type="ECO:0000313" key="24">
    <source>
        <dbReference type="Proteomes" id="UP000694867"/>
    </source>
</evidence>
<evidence type="ECO:0000256" key="12">
    <source>
        <dbReference type="ARBA" id="ARBA00022801"/>
    </source>
</evidence>
<keyword evidence="13" id="KW-0256">Endoplasmic reticulum</keyword>
<feature type="region of interest" description="Disordered" evidence="22">
    <location>
        <begin position="106"/>
        <end position="125"/>
    </location>
</feature>
<keyword evidence="19" id="KW-0458">Lysosome</keyword>
<dbReference type="SUPFAM" id="SSF53187">
    <property type="entry name" value="Zn-dependent exopeptidases"/>
    <property type="match status" value="1"/>
</dbReference>
<evidence type="ECO:0000256" key="7">
    <source>
        <dbReference type="ARBA" id="ARBA00022525"/>
    </source>
</evidence>
<dbReference type="Gene3D" id="3.50.30.30">
    <property type="match status" value="1"/>
</dbReference>
<dbReference type="GO" id="GO:0070573">
    <property type="term" value="F:metallodipeptidase activity"/>
    <property type="evidence" value="ECO:0007669"/>
    <property type="project" value="InterPro"/>
</dbReference>
<keyword evidence="24" id="KW-1185">Reference proteome</keyword>
<evidence type="ECO:0000256" key="10">
    <source>
        <dbReference type="ARBA" id="ARBA00022723"/>
    </source>
</evidence>
<dbReference type="Proteomes" id="UP000694867">
    <property type="component" value="Unplaced"/>
</dbReference>
<proteinExistence type="inferred from homology"/>
<keyword evidence="16" id="KW-0482">Metalloprotease</keyword>
<dbReference type="Gene3D" id="3.40.630.10">
    <property type="entry name" value="Zn peptidases"/>
    <property type="match status" value="1"/>
</dbReference>
<dbReference type="InterPro" id="IPR007484">
    <property type="entry name" value="Peptidase_M28"/>
</dbReference>
<dbReference type="Pfam" id="PF04389">
    <property type="entry name" value="Peptidase_M28"/>
    <property type="match status" value="1"/>
</dbReference>
<evidence type="ECO:0000256" key="14">
    <source>
        <dbReference type="ARBA" id="ARBA00022833"/>
    </source>
</evidence>
<evidence type="ECO:0000256" key="21">
    <source>
        <dbReference type="ARBA" id="ARBA00033328"/>
    </source>
</evidence>
<dbReference type="GO" id="GO:0004180">
    <property type="term" value="F:carboxypeptidase activity"/>
    <property type="evidence" value="ECO:0007669"/>
    <property type="project" value="UniProtKB-KW"/>
</dbReference>
<dbReference type="GO" id="GO:0005615">
    <property type="term" value="C:extracellular space"/>
    <property type="evidence" value="ECO:0007669"/>
    <property type="project" value="TreeGrafter"/>
</dbReference>
<evidence type="ECO:0000256" key="3">
    <source>
        <dbReference type="ARBA" id="ARBA00004555"/>
    </source>
</evidence>
<keyword evidence="18" id="KW-0325">Glycoprotein</keyword>
<keyword evidence="14" id="KW-0862">Zinc</keyword>
<feature type="region of interest" description="Disordered" evidence="22">
    <location>
        <begin position="409"/>
        <end position="462"/>
    </location>
</feature>
<evidence type="ECO:0000256" key="1">
    <source>
        <dbReference type="ARBA" id="ARBA00004240"/>
    </source>
</evidence>
<keyword evidence="7" id="KW-0964">Secreted</keyword>
<accession>A0AAJ7WJ00</accession>
<dbReference type="PANTHER" id="PTHR12053">
    <property type="entry name" value="PROTEASE FAMILY M28 PLASMA GLUTAMATE CARBOXYPEPTIDASE-RELATED"/>
    <property type="match status" value="1"/>
</dbReference>
<dbReference type="GO" id="GO:0005764">
    <property type="term" value="C:lysosome"/>
    <property type="evidence" value="ECO:0007669"/>
    <property type="project" value="UniProtKB-SubCell"/>
</dbReference>
<comment type="subcellular location">
    <subcellularLocation>
        <location evidence="1">Endoplasmic reticulum</location>
    </subcellularLocation>
    <subcellularLocation>
        <location evidence="3">Golgi apparatus</location>
    </subcellularLocation>
    <subcellularLocation>
        <location evidence="2">Lysosome</location>
    </subcellularLocation>
    <subcellularLocation>
        <location evidence="4">Secreted</location>
    </subcellularLocation>
</comment>
<evidence type="ECO:0000313" key="25">
    <source>
        <dbReference type="RefSeq" id="XP_028968715.1"/>
    </source>
</evidence>
<comment type="subunit">
    <text evidence="20">Homodimer. The monomeric form is inactive while the homodimer is active.</text>
</comment>
<dbReference type="GO" id="GO:0005783">
    <property type="term" value="C:endoplasmic reticulum"/>
    <property type="evidence" value="ECO:0007669"/>
    <property type="project" value="UniProtKB-SubCell"/>
</dbReference>
<gene>
    <name evidence="25" type="primary">LOC100900379</name>
</gene>
<feature type="compositionally biased region" description="Low complexity" evidence="22">
    <location>
        <begin position="304"/>
        <end position="315"/>
    </location>
</feature>
<evidence type="ECO:0000256" key="6">
    <source>
        <dbReference type="ARBA" id="ARBA00014116"/>
    </source>
</evidence>
<dbReference type="GO" id="GO:0043171">
    <property type="term" value="P:peptide catabolic process"/>
    <property type="evidence" value="ECO:0007669"/>
    <property type="project" value="TreeGrafter"/>
</dbReference>
<evidence type="ECO:0000256" key="20">
    <source>
        <dbReference type="ARBA" id="ARBA00025833"/>
    </source>
</evidence>
<evidence type="ECO:0000256" key="18">
    <source>
        <dbReference type="ARBA" id="ARBA00023180"/>
    </source>
</evidence>
<dbReference type="GeneID" id="100900379"/>
<sequence length="949" mass="98415">MKIFFAVSPAGEPGNTTDAVANQSSESEAPESDSNSTTTSATDGDSSSVGPLTAPRSDSLVATASPDGGIVIPARVAAVAPSAGTAGNPGLAIAVVAFTPVPDTPETSSFPTEVSTPNESVNENPVPTHNISVNSDSLPPASVTHITDQGIFIKTMPGRSGDKIRNHVSASASAGQSVAASSSVNANKAEVQAGVSAVPLEDPSTEGPSAEGSSVASSDVGNPGADTAPAGGPLVVVSSGGSAPTVVSSVGSPPAGSSSVIIPAVGVQGTDGLPAMTSSVEASASGGPTAVVASVGNPAVGVSASAGASGSSARVELGPGPDQLSGSTNRTTRPPGTVNQDPVTPATGFRWFSNLFRRSDKLFQRDFAADANSTADPGDPADKPVSPPPGAGTVQRQATDQLAGTTAKDELAGAPSTDQPLVGQKRQESAPERAMATPGGEASQDVVGALDDPNSKGAPTADPTLGDIVAINAPGAAGALSDHCEKILDPEFDEKVNGYRQIVEQIILHCTETSKGETYRQLADFVDSHGPRFTGTIQLEHAIDDRLNHLSDIAGPENVAEEPVTVPVWIRGDTRVVLIDAWKGNRNKTLASLTLGYSVGTGHLGLVADVVVVKSFEELEAFPNVSITGKIVVFNQDYEGYAKSVIYRTEGASRAAERGAVAVLIRSVTDYSLYTPHTGMMTYGVNITKIPALSITVEDAELMWRKQQRGEAMQVYIKSMAAQAGVTSSRNLIADLPGKDHPEEMVVISGHIDSWDVGQGAMDDGGGAAISWRALEVLKNLNLMPRRTVRTILFTAEEMGVLGGAAYFEAHRENASLIQFMMESDIGTFSPLGLSSGVKNEMAVCMIKKVLSLLDSINATAFDPQYDGPDIEKWFELGVPGASLFNKNDNYFRYHHTNADTMHMMDPSALDRATALWASMAFVLADMDARIPHDPPRQDTDEAISTTRA</sequence>
<keyword evidence="15" id="KW-0333">Golgi apparatus</keyword>
<evidence type="ECO:0000256" key="17">
    <source>
        <dbReference type="ARBA" id="ARBA00023145"/>
    </source>
</evidence>
<dbReference type="AlphaFoldDB" id="A0AAJ7WJ00"/>
<dbReference type="KEGG" id="goe:100900379"/>
<evidence type="ECO:0000256" key="9">
    <source>
        <dbReference type="ARBA" id="ARBA00022670"/>
    </source>
</evidence>
<evidence type="ECO:0000256" key="2">
    <source>
        <dbReference type="ARBA" id="ARBA00004371"/>
    </source>
</evidence>
<evidence type="ECO:0000256" key="16">
    <source>
        <dbReference type="ARBA" id="ARBA00023049"/>
    </source>
</evidence>
<keyword evidence="10" id="KW-0479">Metal-binding</keyword>
<dbReference type="RefSeq" id="XP_028968715.1">
    <property type="nucleotide sequence ID" value="XM_029112882.1"/>
</dbReference>
<feature type="compositionally biased region" description="Polar residues" evidence="22">
    <location>
        <begin position="14"/>
        <end position="27"/>
    </location>
</feature>
<feature type="region of interest" description="Disordered" evidence="22">
    <location>
        <begin position="370"/>
        <end position="397"/>
    </location>
</feature>
<organism evidence="24 25">
    <name type="scientific">Galendromus occidentalis</name>
    <name type="common">western predatory mite</name>
    <dbReference type="NCBI Taxonomy" id="34638"/>
    <lineage>
        <taxon>Eukaryota</taxon>
        <taxon>Metazoa</taxon>
        <taxon>Ecdysozoa</taxon>
        <taxon>Arthropoda</taxon>
        <taxon>Chelicerata</taxon>
        <taxon>Arachnida</taxon>
        <taxon>Acari</taxon>
        <taxon>Parasitiformes</taxon>
        <taxon>Mesostigmata</taxon>
        <taxon>Gamasina</taxon>
        <taxon>Phytoseioidea</taxon>
        <taxon>Phytoseiidae</taxon>
        <taxon>Typhlodrominae</taxon>
        <taxon>Galendromus</taxon>
    </lineage>
</organism>
<evidence type="ECO:0000259" key="23">
    <source>
        <dbReference type="Pfam" id="PF04389"/>
    </source>
</evidence>
<name>A0AAJ7WJ00_9ACAR</name>
<keyword evidence="17" id="KW-0865">Zymogen</keyword>
<reference evidence="25" key="1">
    <citation type="submission" date="2025-08" db="UniProtKB">
        <authorList>
            <consortium name="RefSeq"/>
        </authorList>
    </citation>
    <scope>IDENTIFICATION</scope>
</reference>
<feature type="domain" description="Peptidase M28" evidence="23">
    <location>
        <begin position="731"/>
        <end position="919"/>
    </location>
</feature>
<protein>
    <recommendedName>
        <fullName evidence="6">Carboxypeptidase Q</fullName>
    </recommendedName>
    <alternativeName>
        <fullName evidence="21">Plasma glutamate carboxypeptidase</fullName>
    </alternativeName>
</protein>
<dbReference type="GO" id="GO:0006508">
    <property type="term" value="P:proteolysis"/>
    <property type="evidence" value="ECO:0007669"/>
    <property type="project" value="UniProtKB-KW"/>
</dbReference>
<evidence type="ECO:0000256" key="22">
    <source>
        <dbReference type="SAM" id="MobiDB-lite"/>
    </source>
</evidence>
<evidence type="ECO:0000256" key="13">
    <source>
        <dbReference type="ARBA" id="ARBA00022824"/>
    </source>
</evidence>
<feature type="region of interest" description="Disordered" evidence="22">
    <location>
        <begin position="1"/>
        <end position="66"/>
    </location>
</feature>
<evidence type="ECO:0000256" key="11">
    <source>
        <dbReference type="ARBA" id="ARBA00022729"/>
    </source>
</evidence>
<comment type="similarity">
    <text evidence="5">Belongs to the peptidase M28 family.</text>
</comment>
<dbReference type="GO" id="GO:0005794">
    <property type="term" value="C:Golgi apparatus"/>
    <property type="evidence" value="ECO:0007669"/>
    <property type="project" value="UniProtKB-SubCell"/>
</dbReference>
<keyword evidence="8" id="KW-0121">Carboxypeptidase</keyword>
<evidence type="ECO:0000256" key="8">
    <source>
        <dbReference type="ARBA" id="ARBA00022645"/>
    </source>
</evidence>
<evidence type="ECO:0000256" key="5">
    <source>
        <dbReference type="ARBA" id="ARBA00010918"/>
    </source>
</evidence>
<evidence type="ECO:0000256" key="4">
    <source>
        <dbReference type="ARBA" id="ARBA00004613"/>
    </source>
</evidence>
<feature type="region of interest" description="Disordered" evidence="22">
    <location>
        <begin position="198"/>
        <end position="257"/>
    </location>
</feature>
<feature type="compositionally biased region" description="Polar residues" evidence="22">
    <location>
        <begin position="324"/>
        <end position="342"/>
    </location>
</feature>
<feature type="region of interest" description="Disordered" evidence="22">
    <location>
        <begin position="304"/>
        <end position="346"/>
    </location>
</feature>
<keyword evidence="11" id="KW-0732">Signal</keyword>
<keyword evidence="9" id="KW-0645">Protease</keyword>
<feature type="compositionally biased region" description="Low complexity" evidence="22">
    <location>
        <begin position="229"/>
        <end position="257"/>
    </location>
</feature>
<dbReference type="PANTHER" id="PTHR12053:SF3">
    <property type="entry name" value="CARBOXYPEPTIDASE Q"/>
    <property type="match status" value="1"/>
</dbReference>
<dbReference type="GO" id="GO:0046872">
    <property type="term" value="F:metal ion binding"/>
    <property type="evidence" value="ECO:0007669"/>
    <property type="project" value="UniProtKB-KW"/>
</dbReference>
<evidence type="ECO:0000256" key="19">
    <source>
        <dbReference type="ARBA" id="ARBA00023228"/>
    </source>
</evidence>
<dbReference type="InterPro" id="IPR039866">
    <property type="entry name" value="CPQ"/>
</dbReference>
<feature type="compositionally biased region" description="Polar residues" evidence="22">
    <location>
        <begin position="211"/>
        <end position="220"/>
    </location>
</feature>
<feature type="compositionally biased region" description="Low complexity" evidence="22">
    <location>
        <begin position="32"/>
        <end position="48"/>
    </location>
</feature>
<keyword evidence="12" id="KW-0378">Hydrolase</keyword>
<evidence type="ECO:0000256" key="15">
    <source>
        <dbReference type="ARBA" id="ARBA00023034"/>
    </source>
</evidence>